<evidence type="ECO:0000259" key="5">
    <source>
        <dbReference type="Pfam" id="PF25789"/>
    </source>
</evidence>
<dbReference type="InterPro" id="IPR057983">
    <property type="entry name" value="NAA35-like_N"/>
</dbReference>
<comment type="similarity">
    <text evidence="2">Belongs to the MAK10 family.</text>
</comment>
<comment type="subcellular location">
    <subcellularLocation>
        <location evidence="1">Cytoplasm</location>
    </subcellularLocation>
</comment>
<dbReference type="InterPro" id="IPR007244">
    <property type="entry name" value="Naa35_N"/>
</dbReference>
<evidence type="ECO:0000259" key="4">
    <source>
        <dbReference type="Pfam" id="PF04112"/>
    </source>
</evidence>
<keyword evidence="3" id="KW-0963">Cytoplasm</keyword>
<comment type="caution">
    <text evidence="6">The sequence shown here is derived from an EMBL/GenBank/DDBJ whole genome shotgun (WGS) entry which is preliminary data.</text>
</comment>
<proteinExistence type="inferred from homology"/>
<dbReference type="Proteomes" id="UP001274830">
    <property type="component" value="Unassembled WGS sequence"/>
</dbReference>
<dbReference type="PANTHER" id="PTHR21373:SF0">
    <property type="entry name" value="N-ALPHA-ACETYLTRANSFERASE 35, NATC AUXILIARY SUBUNIT"/>
    <property type="match status" value="1"/>
</dbReference>
<sequence>MVLIDHDADTSIAATRLEREARSAMSYAGPKIRDVTGEFDAAAKQLPPGRLVKDEYFTLFEAVGALEIMDPKMDSGFVPEDDTAEPEFDVCRGLLPTEVLWIMDQLLGLLIGWHDGYPLSQTVFTSLHVDRLLSPDNRRPYNLHFGSSVSTGVSDTEQVIHLVLRAYCLALVKSCALVLHTIQLQNFYEEEDFVTHLFGRELLHGLSAEDALGSIGEAMNWLPTSDIQKDVRDALSARLDFIWTYVSLLTNDLNDWHDLTDVLDTIKATHHLAPPIPEAFSDKVQRQLASSTPPRPMMQVSWDLACQKWREMCEDTVAAGRLTTEDICQSPQSLQRAIWAFAYRDPPPNTYARAYLQTILFGAERLGENTSFFDLLLVDIRDLVLAGDPLANPDNFLIEVPSDPRHQSARIMEVFMDKVFDEYMNFFRMVCQNRCRIRRTFTQSIGVLDSLEAVAVQTDADLDAITPMRNGDVLLCPMTCWVRYQKLQIMIWTIQLGIETDVYLPHELSLMYWLLSWILERKLSLITHSEVFLVWRMSEANGMRDTRVVAECLSSQDYLRSLRTQVEAERSLSIALWQLFTVLTAVKAIKPLKQDYARELLLYEARMKSYLGLTQDPIPPLSEYKAARSALGSVQEVCGTTTAMTKQAKSHLAELKKMTPHQARYVGTEEQFKREVKQMETTCVAIAVQTSQLLRLSVHQAEMGSATSEEKLGIEATVPAPGSRYHDWWVVPQIKSTK</sequence>
<evidence type="ECO:0000256" key="2">
    <source>
        <dbReference type="ARBA" id="ARBA00006289"/>
    </source>
</evidence>
<protein>
    <submittedName>
        <fullName evidence="6">N-alpha-acetyltransferase, non-catalitic subunit</fullName>
    </submittedName>
</protein>
<dbReference type="AlphaFoldDB" id="A0AAE0WHI6"/>
<dbReference type="InterPro" id="IPR057982">
    <property type="entry name" value="TPR_NAA35"/>
</dbReference>
<dbReference type="Pfam" id="PF25789">
    <property type="entry name" value="TPR_NAA35"/>
    <property type="match status" value="1"/>
</dbReference>
<dbReference type="EMBL" id="JAUTXT010000047">
    <property type="protein sequence ID" value="KAK3671062.1"/>
    <property type="molecule type" value="Genomic_DNA"/>
</dbReference>
<organism evidence="6 7">
    <name type="scientific">Recurvomyces mirabilis</name>
    <dbReference type="NCBI Taxonomy" id="574656"/>
    <lineage>
        <taxon>Eukaryota</taxon>
        <taxon>Fungi</taxon>
        <taxon>Dikarya</taxon>
        <taxon>Ascomycota</taxon>
        <taxon>Pezizomycotina</taxon>
        <taxon>Dothideomycetes</taxon>
        <taxon>Dothideomycetidae</taxon>
        <taxon>Mycosphaerellales</taxon>
        <taxon>Teratosphaeriaceae</taxon>
        <taxon>Recurvomyces</taxon>
    </lineage>
</organism>
<name>A0AAE0WHI6_9PEZI</name>
<dbReference type="PANTHER" id="PTHR21373">
    <property type="entry name" value="GLUCOSE REPRESSIBLE PROTEIN MAK10"/>
    <property type="match status" value="1"/>
</dbReference>
<evidence type="ECO:0000313" key="6">
    <source>
        <dbReference type="EMBL" id="KAK3671062.1"/>
    </source>
</evidence>
<evidence type="ECO:0000256" key="1">
    <source>
        <dbReference type="ARBA" id="ARBA00004496"/>
    </source>
</evidence>
<accession>A0AAE0WHI6</accession>
<evidence type="ECO:0000313" key="7">
    <source>
        <dbReference type="Proteomes" id="UP001274830"/>
    </source>
</evidence>
<dbReference type="GO" id="GO:0031417">
    <property type="term" value="C:NatC complex"/>
    <property type="evidence" value="ECO:0007669"/>
    <property type="project" value="InterPro"/>
</dbReference>
<keyword evidence="7" id="KW-1185">Reference proteome</keyword>
<dbReference type="Pfam" id="PF04112">
    <property type="entry name" value="Mak10"/>
    <property type="match status" value="1"/>
</dbReference>
<reference evidence="6" key="1">
    <citation type="submission" date="2023-07" db="EMBL/GenBank/DDBJ databases">
        <title>Black Yeasts Isolated from many extreme environments.</title>
        <authorList>
            <person name="Coleine C."/>
            <person name="Stajich J.E."/>
            <person name="Selbmann L."/>
        </authorList>
    </citation>
    <scope>NUCLEOTIDE SEQUENCE</scope>
    <source>
        <strain evidence="6">CCFEE 5485</strain>
    </source>
</reference>
<feature type="domain" description="NAA35-like N-terminal" evidence="4">
    <location>
        <begin position="48"/>
        <end position="210"/>
    </location>
</feature>
<feature type="domain" description="NAA35-like TPR repeats" evidence="5">
    <location>
        <begin position="332"/>
        <end position="693"/>
    </location>
</feature>
<gene>
    <name evidence="6" type="primary">MAK10</name>
    <name evidence="6" type="ORF">LTR78_009023</name>
</gene>
<evidence type="ECO:0000256" key="3">
    <source>
        <dbReference type="ARBA" id="ARBA00022490"/>
    </source>
</evidence>